<feature type="domain" description="Beta-lactamase-related" evidence="2">
    <location>
        <begin position="65"/>
        <end position="369"/>
    </location>
</feature>
<dbReference type="InterPro" id="IPR050491">
    <property type="entry name" value="AmpC-like"/>
</dbReference>
<dbReference type="EMBL" id="BRXS01000001">
    <property type="protein sequence ID" value="GLC23834.1"/>
    <property type="molecule type" value="Genomic_DNA"/>
</dbReference>
<keyword evidence="1" id="KW-0732">Signal</keyword>
<accession>A0AA37VDK7</accession>
<protein>
    <recommendedName>
        <fullName evidence="2">Beta-lactamase-related domain-containing protein</fullName>
    </recommendedName>
</protein>
<dbReference type="SUPFAM" id="SSF56601">
    <property type="entry name" value="beta-lactamase/transpeptidase-like"/>
    <property type="match status" value="1"/>
</dbReference>
<dbReference type="InterPro" id="IPR012338">
    <property type="entry name" value="Beta-lactam/transpept-like"/>
</dbReference>
<dbReference type="InterPro" id="IPR001466">
    <property type="entry name" value="Beta-lactam-related"/>
</dbReference>
<dbReference type="RefSeq" id="WP_284348278.1">
    <property type="nucleotide sequence ID" value="NZ_BRXS01000001.1"/>
</dbReference>
<dbReference type="Proteomes" id="UP001161325">
    <property type="component" value="Unassembled WGS sequence"/>
</dbReference>
<gene>
    <name evidence="3" type="ORF">rosag_03470</name>
</gene>
<dbReference type="PANTHER" id="PTHR46825">
    <property type="entry name" value="D-ALANYL-D-ALANINE-CARBOXYPEPTIDASE/ENDOPEPTIDASE AMPH"/>
    <property type="match status" value="1"/>
</dbReference>
<feature type="chain" id="PRO_5041276728" description="Beta-lactamase-related domain-containing protein" evidence="1">
    <location>
        <begin position="35"/>
        <end position="579"/>
    </location>
</feature>
<dbReference type="Pfam" id="PF00144">
    <property type="entry name" value="Beta-lactamase"/>
    <property type="match status" value="1"/>
</dbReference>
<dbReference type="Gene3D" id="3.40.710.10">
    <property type="entry name" value="DD-peptidase/beta-lactamase superfamily"/>
    <property type="match status" value="1"/>
</dbReference>
<reference evidence="3" key="1">
    <citation type="submission" date="2022-08" db="EMBL/GenBank/DDBJ databases">
        <title>Draft genome sequencing of Roseisolibacter agri AW1220.</title>
        <authorList>
            <person name="Tobiishi Y."/>
            <person name="Tonouchi A."/>
        </authorList>
    </citation>
    <scope>NUCLEOTIDE SEQUENCE</scope>
    <source>
        <strain evidence="3">AW1220</strain>
    </source>
</reference>
<feature type="signal peptide" evidence="1">
    <location>
        <begin position="1"/>
        <end position="34"/>
    </location>
</feature>
<dbReference type="AlphaFoldDB" id="A0AA37VDK7"/>
<comment type="caution">
    <text evidence="3">The sequence shown here is derived from an EMBL/GenBank/DDBJ whole genome shotgun (WGS) entry which is preliminary data.</text>
</comment>
<evidence type="ECO:0000256" key="1">
    <source>
        <dbReference type="SAM" id="SignalP"/>
    </source>
</evidence>
<evidence type="ECO:0000313" key="4">
    <source>
        <dbReference type="Proteomes" id="UP001161325"/>
    </source>
</evidence>
<keyword evidence="4" id="KW-1185">Reference proteome</keyword>
<proteinExistence type="predicted"/>
<name>A0AA37VDK7_9BACT</name>
<sequence length="579" mass="62228">MAPRTLLATRPRTLALPLAIALAVALPAAGAAQARTAPADTADALPVHRPDFAARVDSLFDRWRGTDRPGCAVGVGHRGRVVLERGYGMADLESAAPMTPATVVHAASLAKSVTAYAVLLLERDGKLSLDDDVRRHVPELPDYGHRITIRHLLTHTSGLRDFFELLILARGRFEEDRITDADAMAMIARQRTVDFAPGTEHQYVNTGYLLAAHVVARVSGQPFASFVTSRILAPLGMSHTRLRDDVATLVPGRAVGYARRGAGWRTSVPNFDVVGSTNLETTVGDLLRWGAHLDHPAPDDAALVRRMHAPGVLANGDTLAYGLGLALARDRGLTVAEHEGRDPGFRAYLGRWMEPALTVALLCNAAALDPVGLGHAVADLALGPRPTPSPPPAATAAVAPDQTRTLAWAGVYLDPGTRQVVEFTARDGVLYNRRDGGERIEALDARRARIVGVPLELAFGDGAHPGFRVRWFAPGRRVDTFVWQAPVAPVLDRAALATYAGAYASRELDATYRVEVHDSTLVLRTGATPGLVARAVFRDAFVSGQYTIRFTRRGGRVAGFEISHPRARGVAFVRTDGAR</sequence>
<evidence type="ECO:0000259" key="2">
    <source>
        <dbReference type="Pfam" id="PF00144"/>
    </source>
</evidence>
<evidence type="ECO:0000313" key="3">
    <source>
        <dbReference type="EMBL" id="GLC23834.1"/>
    </source>
</evidence>
<organism evidence="3 4">
    <name type="scientific">Roseisolibacter agri</name>
    <dbReference type="NCBI Taxonomy" id="2014610"/>
    <lineage>
        <taxon>Bacteria</taxon>
        <taxon>Pseudomonadati</taxon>
        <taxon>Gemmatimonadota</taxon>
        <taxon>Gemmatimonadia</taxon>
        <taxon>Gemmatimonadales</taxon>
        <taxon>Gemmatimonadaceae</taxon>
        <taxon>Roseisolibacter</taxon>
    </lineage>
</organism>
<dbReference type="PANTHER" id="PTHR46825:SF9">
    <property type="entry name" value="BETA-LACTAMASE-RELATED DOMAIN-CONTAINING PROTEIN"/>
    <property type="match status" value="1"/>
</dbReference>